<feature type="transmembrane region" description="Helical" evidence="9">
    <location>
        <begin position="60"/>
        <end position="82"/>
    </location>
</feature>
<dbReference type="OrthoDB" id="9808531at2"/>
<reference evidence="11 12" key="1">
    <citation type="submission" date="2018-05" db="EMBL/GenBank/DDBJ databases">
        <title>Genomic Encyclopedia of Type Strains, Phase IV (KMG-IV): sequencing the most valuable type-strain genomes for metagenomic binning, comparative biology and taxonomic classification.</title>
        <authorList>
            <person name="Goeker M."/>
        </authorList>
    </citation>
    <scope>NUCLEOTIDE SEQUENCE [LARGE SCALE GENOMIC DNA]</scope>
    <source>
        <strain evidence="11 12">DSM 16097</strain>
    </source>
</reference>
<dbReference type="AlphaFoldDB" id="A0A316GDW8"/>
<feature type="transmembrane region" description="Helical" evidence="9">
    <location>
        <begin position="30"/>
        <end position="48"/>
    </location>
</feature>
<dbReference type="InterPro" id="IPR010065">
    <property type="entry name" value="AA_ABC_transptr_permease_3TM"/>
</dbReference>
<accession>A0A316GDW8</accession>
<evidence type="ECO:0000313" key="12">
    <source>
        <dbReference type="Proteomes" id="UP000245708"/>
    </source>
</evidence>
<dbReference type="RefSeq" id="WP_109670237.1">
    <property type="nucleotide sequence ID" value="NZ_QGGW01000010.1"/>
</dbReference>
<feature type="domain" description="ABC transmembrane type-1" evidence="10">
    <location>
        <begin position="96"/>
        <end position="389"/>
    </location>
</feature>
<keyword evidence="8 9" id="KW-0472">Membrane</keyword>
<dbReference type="GO" id="GO:0043190">
    <property type="term" value="C:ATP-binding cassette (ABC) transporter complex"/>
    <property type="evidence" value="ECO:0007669"/>
    <property type="project" value="InterPro"/>
</dbReference>
<dbReference type="CDD" id="cd06261">
    <property type="entry name" value="TM_PBP2"/>
    <property type="match status" value="2"/>
</dbReference>
<feature type="transmembrane region" description="Helical" evidence="9">
    <location>
        <begin position="88"/>
        <end position="117"/>
    </location>
</feature>
<dbReference type="Gene3D" id="1.10.3720.10">
    <property type="entry name" value="MetI-like"/>
    <property type="match status" value="2"/>
</dbReference>
<feature type="transmembrane region" description="Helical" evidence="9">
    <location>
        <begin position="263"/>
        <end position="288"/>
    </location>
</feature>
<evidence type="ECO:0000256" key="3">
    <source>
        <dbReference type="ARBA" id="ARBA00022448"/>
    </source>
</evidence>
<evidence type="ECO:0000313" key="11">
    <source>
        <dbReference type="EMBL" id="PWK58126.1"/>
    </source>
</evidence>
<protein>
    <submittedName>
        <fullName evidence="11">Amino acid ABC transporter membrane protein 1 (PAAT family)</fullName>
    </submittedName>
</protein>
<evidence type="ECO:0000256" key="6">
    <source>
        <dbReference type="ARBA" id="ARBA00022970"/>
    </source>
</evidence>
<evidence type="ECO:0000259" key="10">
    <source>
        <dbReference type="PROSITE" id="PS50928"/>
    </source>
</evidence>
<dbReference type="Pfam" id="PF00528">
    <property type="entry name" value="BPD_transp_1"/>
    <property type="match status" value="1"/>
</dbReference>
<name>A0A316GDW8_9RHOB</name>
<dbReference type="GO" id="GO:0022857">
    <property type="term" value="F:transmembrane transporter activity"/>
    <property type="evidence" value="ECO:0007669"/>
    <property type="project" value="InterPro"/>
</dbReference>
<dbReference type="PROSITE" id="PS50928">
    <property type="entry name" value="ABC_TM1"/>
    <property type="match status" value="1"/>
</dbReference>
<dbReference type="SUPFAM" id="SSF161098">
    <property type="entry name" value="MetI-like"/>
    <property type="match status" value="2"/>
</dbReference>
<evidence type="ECO:0000256" key="1">
    <source>
        <dbReference type="ARBA" id="ARBA00004429"/>
    </source>
</evidence>
<feature type="transmembrane region" description="Helical" evidence="9">
    <location>
        <begin position="222"/>
        <end position="243"/>
    </location>
</feature>
<dbReference type="EMBL" id="QGGW01000010">
    <property type="protein sequence ID" value="PWK58126.1"/>
    <property type="molecule type" value="Genomic_DNA"/>
</dbReference>
<keyword evidence="6" id="KW-0029">Amino-acid transport</keyword>
<dbReference type="Proteomes" id="UP000245708">
    <property type="component" value="Unassembled WGS sequence"/>
</dbReference>
<evidence type="ECO:0000256" key="4">
    <source>
        <dbReference type="ARBA" id="ARBA00022475"/>
    </source>
</evidence>
<feature type="transmembrane region" description="Helical" evidence="9">
    <location>
        <begin position="367"/>
        <end position="389"/>
    </location>
</feature>
<keyword evidence="5 9" id="KW-0812">Transmembrane</keyword>
<comment type="subcellular location">
    <subcellularLocation>
        <location evidence="1">Cell inner membrane</location>
        <topology evidence="1">Multi-pass membrane protein</topology>
    </subcellularLocation>
    <subcellularLocation>
        <location evidence="9">Cell membrane</location>
        <topology evidence="9">Multi-pass membrane protein</topology>
    </subcellularLocation>
</comment>
<evidence type="ECO:0000256" key="2">
    <source>
        <dbReference type="ARBA" id="ARBA00010072"/>
    </source>
</evidence>
<sequence length="401" mass="43476">MAITDSRSSTSPPERSGLAKAFFDARIRSIVFQILTLAGVIGFFWWLVDNTITNLAARSLSAGFGFLDVSAGFGIGFTLISYTEGDTYLRVFAVGILNTLLVAVVSIVFATILGLLVGLARLSTNWIISGVARAYVELLRNTPLLLQIIAWYFGVFNLLPRPRDSVVLVEGFMLNNRGFYMPGPVPQDGWGLVVAAFVLALIGAITLYKYEEARRDRTGKSFPAISSGIAMVILVPMVVFLATGSPMEWTMPVLQGFNLVGGISVPPSFCALIVALSAYTSCFIAEIVRSGIQSVGKGQLEAAGALNLPANWTLRRVVLPQAMRVIIPPLISQYLNVTKNSSLAIAIGFPDLVSVWMNTSLNQSGRAIPIVAMTMAFYCIVSLSVSLVMNRYNRSVQLKER</sequence>
<evidence type="ECO:0000256" key="8">
    <source>
        <dbReference type="ARBA" id="ARBA00023136"/>
    </source>
</evidence>
<evidence type="ECO:0000256" key="5">
    <source>
        <dbReference type="ARBA" id="ARBA00022692"/>
    </source>
</evidence>
<evidence type="ECO:0000256" key="9">
    <source>
        <dbReference type="RuleBase" id="RU363032"/>
    </source>
</evidence>
<evidence type="ECO:0000256" key="7">
    <source>
        <dbReference type="ARBA" id="ARBA00022989"/>
    </source>
</evidence>
<comment type="caution">
    <text evidence="11">The sequence shown here is derived from an EMBL/GenBank/DDBJ whole genome shotgun (WGS) entry which is preliminary data.</text>
</comment>
<organism evidence="11 12">
    <name type="scientific">Roseicyclus mahoneyensis</name>
    <dbReference type="NCBI Taxonomy" id="164332"/>
    <lineage>
        <taxon>Bacteria</taxon>
        <taxon>Pseudomonadati</taxon>
        <taxon>Pseudomonadota</taxon>
        <taxon>Alphaproteobacteria</taxon>
        <taxon>Rhodobacterales</taxon>
        <taxon>Roseobacteraceae</taxon>
        <taxon>Roseicyclus</taxon>
    </lineage>
</organism>
<dbReference type="NCBIfam" id="TIGR01726">
    <property type="entry name" value="HEQRo_perm_3TM"/>
    <property type="match status" value="1"/>
</dbReference>
<dbReference type="InterPro" id="IPR043429">
    <property type="entry name" value="ArtM/GltK/GlnP/TcyL/YhdX-like"/>
</dbReference>
<dbReference type="PANTHER" id="PTHR30614">
    <property type="entry name" value="MEMBRANE COMPONENT OF AMINO ACID ABC TRANSPORTER"/>
    <property type="match status" value="1"/>
</dbReference>
<feature type="transmembrane region" description="Helical" evidence="9">
    <location>
        <begin position="189"/>
        <end position="210"/>
    </location>
</feature>
<dbReference type="InterPro" id="IPR000515">
    <property type="entry name" value="MetI-like"/>
</dbReference>
<keyword evidence="12" id="KW-1185">Reference proteome</keyword>
<dbReference type="InterPro" id="IPR035906">
    <property type="entry name" value="MetI-like_sf"/>
</dbReference>
<keyword evidence="3 9" id="KW-0813">Transport</keyword>
<keyword evidence="4" id="KW-1003">Cell membrane</keyword>
<proteinExistence type="inferred from homology"/>
<comment type="similarity">
    <text evidence="2">Belongs to the binding-protein-dependent transport system permease family. HisMQ subfamily.</text>
</comment>
<feature type="transmembrane region" description="Helical" evidence="9">
    <location>
        <begin position="138"/>
        <end position="159"/>
    </location>
</feature>
<dbReference type="PANTHER" id="PTHR30614:SF37">
    <property type="entry name" value="AMINO-ACID ABC TRANSPORTER PERMEASE PROTEIN YHDX-RELATED"/>
    <property type="match status" value="1"/>
</dbReference>
<keyword evidence="7 9" id="KW-1133">Transmembrane helix</keyword>
<gene>
    <name evidence="11" type="ORF">C7455_11067</name>
</gene>
<dbReference type="GO" id="GO:0006865">
    <property type="term" value="P:amino acid transport"/>
    <property type="evidence" value="ECO:0007669"/>
    <property type="project" value="UniProtKB-KW"/>
</dbReference>